<dbReference type="NCBIfam" id="TIGR02867">
    <property type="entry name" value="spore_II_P"/>
    <property type="match status" value="1"/>
</dbReference>
<dbReference type="RefSeq" id="WP_230495931.1">
    <property type="nucleotide sequence ID" value="NZ_CAKJTG010000006.1"/>
</dbReference>
<protein>
    <recommendedName>
        <fullName evidence="4">Stage II sporulation protein P</fullName>
    </recommendedName>
</protein>
<name>A0A9C7G8Z0_9BACI</name>
<dbReference type="AlphaFoldDB" id="A0A9C7G8Z0"/>
<feature type="transmembrane region" description="Helical" evidence="1">
    <location>
        <begin position="47"/>
        <end position="66"/>
    </location>
</feature>
<evidence type="ECO:0000313" key="2">
    <source>
        <dbReference type="EMBL" id="CAG9607670.1"/>
    </source>
</evidence>
<sequence>MLTNKNLFELIKDTYPLNPSASFVSATENKLRQSARKLNRKRKIKQFSFTTSGLALFVLAVSWFFFFSGKEVITNHLSSFGEGRQSSTVNEQEPSVLIYQTHNQESFFSETDTKEPGKAWHETKNITLVGNRMSQALKERNINAIHDKSDVMENMKQRGLTIAHSYEVSREVVKKALENNSSIKLALDIHRDSGRRKYTTINLKGTEYARIGFVVSDSSGNYEENKKLAEHLQSKIEKKYPGLSRGVIVKSSSNDNEQSTYNQDLLKSSLILEVGGVENTLEEEYRTVDVFANVVADYLNSK</sequence>
<comment type="caution">
    <text evidence="2">The sequence shown here is derived from an EMBL/GenBank/DDBJ whole genome shotgun (WGS) entry which is preliminary data.</text>
</comment>
<gene>
    <name evidence="2" type="ORF">NEOCIP111885_01362</name>
</gene>
<keyword evidence="1" id="KW-1133">Transmembrane helix</keyword>
<dbReference type="Pfam" id="PF07454">
    <property type="entry name" value="SpoIIP"/>
    <property type="match status" value="1"/>
</dbReference>
<keyword evidence="1" id="KW-0812">Transmembrane</keyword>
<keyword evidence="1" id="KW-0472">Membrane</keyword>
<evidence type="ECO:0008006" key="4">
    <source>
        <dbReference type="Google" id="ProtNLM"/>
    </source>
</evidence>
<organism evidence="2 3">
    <name type="scientific">Pseudoneobacillus rhizosphaerae</name>
    <dbReference type="NCBI Taxonomy" id="2880968"/>
    <lineage>
        <taxon>Bacteria</taxon>
        <taxon>Bacillati</taxon>
        <taxon>Bacillota</taxon>
        <taxon>Bacilli</taxon>
        <taxon>Bacillales</taxon>
        <taxon>Bacillaceae</taxon>
        <taxon>Pseudoneobacillus</taxon>
    </lineage>
</organism>
<proteinExistence type="predicted"/>
<dbReference type="Proteomes" id="UP000789845">
    <property type="component" value="Unassembled WGS sequence"/>
</dbReference>
<keyword evidence="3" id="KW-1185">Reference proteome</keyword>
<dbReference type="InterPro" id="IPR010897">
    <property type="entry name" value="Spore_II_P"/>
</dbReference>
<dbReference type="EMBL" id="CAKJTG010000006">
    <property type="protein sequence ID" value="CAG9607670.1"/>
    <property type="molecule type" value="Genomic_DNA"/>
</dbReference>
<accession>A0A9C7G8Z0</accession>
<reference evidence="2" key="1">
    <citation type="submission" date="2021-10" db="EMBL/GenBank/DDBJ databases">
        <authorList>
            <person name="Criscuolo A."/>
        </authorList>
    </citation>
    <scope>NUCLEOTIDE SEQUENCE</scope>
    <source>
        <strain evidence="2">CIP111885</strain>
    </source>
</reference>
<evidence type="ECO:0000256" key="1">
    <source>
        <dbReference type="SAM" id="Phobius"/>
    </source>
</evidence>
<evidence type="ECO:0000313" key="3">
    <source>
        <dbReference type="Proteomes" id="UP000789845"/>
    </source>
</evidence>